<evidence type="ECO:0000256" key="2">
    <source>
        <dbReference type="SAM" id="Coils"/>
    </source>
</evidence>
<comment type="similarity">
    <text evidence="1">Belongs to the myoviridae tail sheath protein family.</text>
</comment>
<dbReference type="PANTHER" id="PTHR35861">
    <property type="match status" value="1"/>
</dbReference>
<keyword evidence="5" id="KW-1185">Reference proteome</keyword>
<dbReference type="Proteomes" id="UP000636110">
    <property type="component" value="Unassembled WGS sequence"/>
</dbReference>
<reference evidence="4 5" key="1">
    <citation type="submission" date="2019-11" db="EMBL/GenBank/DDBJ databases">
        <title>Description of Pedobacter sp. LMG 31462T.</title>
        <authorList>
            <person name="Carlier A."/>
            <person name="Qi S."/>
            <person name="Vandamme P."/>
        </authorList>
    </citation>
    <scope>NUCLEOTIDE SEQUENCE [LARGE SCALE GENOMIC DNA]</scope>
    <source>
        <strain evidence="4 5">LMG 31462</strain>
    </source>
</reference>
<feature type="domain" description="Tail sheath protein C-terminal" evidence="3">
    <location>
        <begin position="565"/>
        <end position="671"/>
    </location>
</feature>
<accession>A0ABR6ERT2</accession>
<evidence type="ECO:0000256" key="1">
    <source>
        <dbReference type="ARBA" id="ARBA00008005"/>
    </source>
</evidence>
<dbReference type="InterPro" id="IPR020287">
    <property type="entry name" value="Tail_sheath_C"/>
</dbReference>
<dbReference type="InterPro" id="IPR052042">
    <property type="entry name" value="Tail_sheath_structural"/>
</dbReference>
<feature type="coiled-coil region" evidence="2">
    <location>
        <begin position="327"/>
        <end position="393"/>
    </location>
</feature>
<dbReference type="Pfam" id="PF17482">
    <property type="entry name" value="Phage_sheath_1C"/>
    <property type="match status" value="1"/>
</dbReference>
<sequence>MANYRSPGVYIVEENAFPNSAVAVETAIPAFIGYTFKAERDGKSLHRVPTKINSFAEYIESFGGAFKPSFLVSKGAVEEGLTNTGKAVRVQSFKIDDQDFTLRYADGNELYLFNSIRLFYANGGGSCVILSVGTYEGVKSKEVSLSDFKATEALPEGPLDILKNEQEPTLIVIPDIAALGKGAYSIYKDVLTHCSNMQSRFGVFDLRNQKTIEKPDDVVDEFRTEIGTNFLNYGAAYYPWLNTGIVDADELTYENLPDNLSTLLEPEVKQIFDGYQKSYTKLNNTLDLVSNSIAARRAAEVAVQKAADAKKASDDAVTAAPIAETALTEATTKVNNVTTDLEKATKAVKDVDPTKTDVLENLNKEVNKQNDALKIVNQQLDQVKQLSDKAKQAVTDTAAALVAANKAVLDRAGEAKVAATAATSVTDGATKVDGDPIEADKAEKKLKAATLIELQNLKKNHNLALKSSSAYYRSFLNQARNLFNEMPPSAAMVGLYTMVDNTRGVWKAPANYSLNSVNSPIVNISSEAQQGFNVDPYTGKSVNVIRPFQGLGTLVWGGRTLDGNSSDWKYINVRRTLIMIEQSLKAATRAYVFEPNNANTWLTVKSMFNNFLTNLWKQGALAGAAPEQAFEVNIGLGSTMTPTDILDGKMLITVKVAIVRPAEFIVITFQQQLQQS</sequence>
<gene>
    <name evidence="4" type="ORF">GM920_03465</name>
</gene>
<dbReference type="EMBL" id="WNXC01000001">
    <property type="protein sequence ID" value="MBB2147964.1"/>
    <property type="molecule type" value="Genomic_DNA"/>
</dbReference>
<evidence type="ECO:0000313" key="5">
    <source>
        <dbReference type="Proteomes" id="UP000636110"/>
    </source>
</evidence>
<evidence type="ECO:0000313" key="4">
    <source>
        <dbReference type="EMBL" id="MBB2147964.1"/>
    </source>
</evidence>
<protein>
    <recommendedName>
        <fullName evidence="3">Tail sheath protein C-terminal domain-containing protein</fullName>
    </recommendedName>
</protein>
<name>A0ABR6ERT2_9SPHI</name>
<keyword evidence="2" id="KW-0175">Coiled coil</keyword>
<dbReference type="PANTHER" id="PTHR35861:SF1">
    <property type="entry name" value="PHAGE TAIL SHEATH PROTEIN"/>
    <property type="match status" value="1"/>
</dbReference>
<proteinExistence type="inferred from homology"/>
<comment type="caution">
    <text evidence="4">The sequence shown here is derived from an EMBL/GenBank/DDBJ whole genome shotgun (WGS) entry which is preliminary data.</text>
</comment>
<organism evidence="4 5">
    <name type="scientific">Pedobacter gandavensis</name>
    <dbReference type="NCBI Taxonomy" id="2679963"/>
    <lineage>
        <taxon>Bacteria</taxon>
        <taxon>Pseudomonadati</taxon>
        <taxon>Bacteroidota</taxon>
        <taxon>Sphingobacteriia</taxon>
        <taxon>Sphingobacteriales</taxon>
        <taxon>Sphingobacteriaceae</taxon>
        <taxon>Pedobacter</taxon>
    </lineage>
</organism>
<dbReference type="Gene3D" id="3.40.50.11780">
    <property type="match status" value="2"/>
</dbReference>
<dbReference type="RefSeq" id="WP_182953437.1">
    <property type="nucleotide sequence ID" value="NZ_WNXC01000001.1"/>
</dbReference>
<evidence type="ECO:0000259" key="3">
    <source>
        <dbReference type="Pfam" id="PF17482"/>
    </source>
</evidence>